<organism evidence="11">
    <name type="scientific">Strongyloides ratti</name>
    <name type="common">Parasitic roundworm</name>
    <dbReference type="NCBI Taxonomy" id="34506"/>
    <lineage>
        <taxon>Eukaryota</taxon>
        <taxon>Metazoa</taxon>
        <taxon>Ecdysozoa</taxon>
        <taxon>Nematoda</taxon>
        <taxon>Chromadorea</taxon>
        <taxon>Rhabditida</taxon>
        <taxon>Tylenchina</taxon>
        <taxon>Panagrolaimomorpha</taxon>
        <taxon>Strongyloidoidea</taxon>
        <taxon>Strongyloididae</taxon>
        <taxon>Strongyloides</taxon>
    </lineage>
</organism>
<evidence type="ECO:0000256" key="5">
    <source>
        <dbReference type="ARBA" id="ARBA00022737"/>
    </source>
</evidence>
<dbReference type="PROSITE" id="PS50920">
    <property type="entry name" value="SOLCAR"/>
    <property type="match status" value="3"/>
</dbReference>
<evidence type="ECO:0000256" key="1">
    <source>
        <dbReference type="ARBA" id="ARBA00004141"/>
    </source>
</evidence>
<comment type="similarity">
    <text evidence="2 9">Belongs to the mitochondrial carrier (TC 2.A.29) family.</text>
</comment>
<dbReference type="OMA" id="TRFAIYH"/>
<dbReference type="Gene3D" id="1.50.40.10">
    <property type="entry name" value="Mitochondrial carrier domain"/>
    <property type="match status" value="1"/>
</dbReference>
<protein>
    <submittedName>
        <fullName evidence="11">Mitochondrial brown fat uncoupling protein family and Mitochondrial substrate/solute carrier repeat and Mitochondrial carrier domain-containing protein</fullName>
    </submittedName>
</protein>
<feature type="signal peptide" evidence="10">
    <location>
        <begin position="1"/>
        <end position="22"/>
    </location>
</feature>
<dbReference type="WormBase" id="SRAE_2000398000">
    <property type="protein sequence ID" value="SRP03653"/>
    <property type="gene ID" value="WBGene00264207"/>
</dbReference>
<dbReference type="InterPro" id="IPR018108">
    <property type="entry name" value="MCP_transmembrane"/>
</dbReference>
<dbReference type="OrthoDB" id="448427at2759"/>
<comment type="subcellular location">
    <subcellularLocation>
        <location evidence="1">Membrane</location>
        <topology evidence="1">Multi-pass membrane protein</topology>
    </subcellularLocation>
</comment>
<keyword evidence="10" id="KW-0732">Signal</keyword>
<sequence>MNCWSFYFFLFLFFSIIKSNLSNNVEKNKNITLDNSKVKNKILHGKWYFGGIASCGAALISHPLEVVKVHLQTQNRYDPEAKNFLRFYVGISGSLLRQITYSTARFAFYELFKSTFLSFNEQNPDDDVPFNYKIILAGIAGGISGLIGAPGDLVNVRMQNDIKACVKDKRNYKNAFDAIYVIIRDEGFLTLYNGATMAMLRAITITIGQIAFYDQFKYIIISTYLFNLSDGFVTHLISSLGASSTGTLLTQPIDVIKTRMMNAHVKECGSVYEYIIKTWKSGPLNFYNGFIPAWIRLAPHTTFMFLIYEQLKNNFGYYKN</sequence>
<reference evidence="11 12" key="1">
    <citation type="submission" date="2014-09" db="EMBL/GenBank/DDBJ databases">
        <authorList>
            <person name="Martin A.A."/>
        </authorList>
    </citation>
    <scope>NUCLEOTIDE SEQUENCE</scope>
    <source>
        <strain evidence="12">ED321</strain>
        <strain evidence="11">ED321 Heterogonic</strain>
    </source>
</reference>
<gene>
    <name evidence="11 13 14" type="ORF">SRAE_2000398000</name>
</gene>
<keyword evidence="6" id="KW-1133">Transmembrane helix</keyword>
<dbReference type="SUPFAM" id="SSF103506">
    <property type="entry name" value="Mitochondrial carrier"/>
    <property type="match status" value="1"/>
</dbReference>
<evidence type="ECO:0000313" key="13">
    <source>
        <dbReference type="WBParaSite" id="SRAE_2000398000.1"/>
    </source>
</evidence>
<evidence type="ECO:0000313" key="14">
    <source>
        <dbReference type="WormBase" id="SRAE_2000398000"/>
    </source>
</evidence>
<feature type="repeat" description="Solcar" evidence="8">
    <location>
        <begin position="230"/>
        <end position="314"/>
    </location>
</feature>
<evidence type="ECO:0000313" key="12">
    <source>
        <dbReference type="Proteomes" id="UP000035682"/>
    </source>
</evidence>
<keyword evidence="5" id="KW-0677">Repeat</keyword>
<dbReference type="AlphaFoldDB" id="A0A090LP89"/>
<evidence type="ECO:0000256" key="10">
    <source>
        <dbReference type="SAM" id="SignalP"/>
    </source>
</evidence>
<evidence type="ECO:0000256" key="9">
    <source>
        <dbReference type="RuleBase" id="RU000488"/>
    </source>
</evidence>
<dbReference type="GeneID" id="36381700"/>
<feature type="repeat" description="Solcar" evidence="8">
    <location>
        <begin position="132"/>
        <end position="219"/>
    </location>
</feature>
<keyword evidence="7 8" id="KW-0472">Membrane</keyword>
<keyword evidence="3 9" id="KW-0813">Transport</keyword>
<dbReference type="InterPro" id="IPR002067">
    <property type="entry name" value="MCP"/>
</dbReference>
<evidence type="ECO:0000256" key="6">
    <source>
        <dbReference type="ARBA" id="ARBA00022989"/>
    </source>
</evidence>
<feature type="chain" id="PRO_5015030996" evidence="10">
    <location>
        <begin position="23"/>
        <end position="320"/>
    </location>
</feature>
<dbReference type="InterPro" id="IPR023395">
    <property type="entry name" value="MCP_dom_sf"/>
</dbReference>
<keyword evidence="12" id="KW-1185">Reference proteome</keyword>
<keyword evidence="4 8" id="KW-0812">Transmembrane</keyword>
<name>A0A090LP89_STRRB</name>
<dbReference type="CTD" id="36381700"/>
<accession>A0A090LP89</accession>
<evidence type="ECO:0000256" key="2">
    <source>
        <dbReference type="ARBA" id="ARBA00006375"/>
    </source>
</evidence>
<evidence type="ECO:0000256" key="7">
    <source>
        <dbReference type="ARBA" id="ARBA00023136"/>
    </source>
</evidence>
<proteinExistence type="inferred from homology"/>
<dbReference type="RefSeq" id="XP_024508530.1">
    <property type="nucleotide sequence ID" value="XM_024642794.1"/>
</dbReference>
<evidence type="ECO:0000313" key="11">
    <source>
        <dbReference type="EMBL" id="CEF69330.1"/>
    </source>
</evidence>
<feature type="repeat" description="Solcar" evidence="8">
    <location>
        <begin position="45"/>
        <end position="115"/>
    </location>
</feature>
<evidence type="ECO:0000256" key="4">
    <source>
        <dbReference type="ARBA" id="ARBA00022692"/>
    </source>
</evidence>
<dbReference type="Proteomes" id="UP000035682">
    <property type="component" value="Unplaced"/>
</dbReference>
<reference evidence="13" key="2">
    <citation type="submission" date="2020-12" db="UniProtKB">
        <authorList>
            <consortium name="WormBaseParasite"/>
        </authorList>
    </citation>
    <scope>IDENTIFICATION</scope>
</reference>
<dbReference type="PANTHER" id="PTHR45618">
    <property type="entry name" value="MITOCHONDRIAL DICARBOXYLATE CARRIER-RELATED"/>
    <property type="match status" value="1"/>
</dbReference>
<dbReference type="PRINTS" id="PR00784">
    <property type="entry name" value="MTUNCOUPLING"/>
</dbReference>
<dbReference type="Pfam" id="PF00153">
    <property type="entry name" value="Mito_carr"/>
    <property type="match status" value="3"/>
</dbReference>
<evidence type="ECO:0000256" key="8">
    <source>
        <dbReference type="PROSITE-ProRule" id="PRU00282"/>
    </source>
</evidence>
<dbReference type="EMBL" id="LN609529">
    <property type="protein sequence ID" value="CEF69330.1"/>
    <property type="molecule type" value="Genomic_DNA"/>
</dbReference>
<dbReference type="WBParaSite" id="SRAE_2000398000.1">
    <property type="protein sequence ID" value="SRAE_2000398000.1"/>
    <property type="gene ID" value="WBGene00264207"/>
</dbReference>
<dbReference type="GO" id="GO:0016020">
    <property type="term" value="C:membrane"/>
    <property type="evidence" value="ECO:0007669"/>
    <property type="project" value="UniProtKB-SubCell"/>
</dbReference>
<dbReference type="STRING" id="34506.A0A090LP89"/>
<evidence type="ECO:0000256" key="3">
    <source>
        <dbReference type="ARBA" id="ARBA00022448"/>
    </source>
</evidence>
<dbReference type="InterPro" id="IPR050391">
    <property type="entry name" value="Mito_Metabolite_Transporter"/>
</dbReference>
<dbReference type="GO" id="GO:0055085">
    <property type="term" value="P:transmembrane transport"/>
    <property type="evidence" value="ECO:0007669"/>
    <property type="project" value="InterPro"/>
</dbReference>